<comment type="subcellular location">
    <subcellularLocation>
        <location evidence="2">Nucleus</location>
    </subcellularLocation>
</comment>
<dbReference type="PANTHER" id="PTHR22930">
    <property type="match status" value="1"/>
</dbReference>
<evidence type="ECO:0000313" key="10">
    <source>
        <dbReference type="Proteomes" id="UP001415857"/>
    </source>
</evidence>
<comment type="caution">
    <text evidence="9">The sequence shown here is derived from an EMBL/GenBank/DDBJ whole genome shotgun (WGS) entry which is preliminary data.</text>
</comment>
<dbReference type="Proteomes" id="UP001415857">
    <property type="component" value="Unassembled WGS sequence"/>
</dbReference>
<dbReference type="GO" id="GO:0005634">
    <property type="term" value="C:nucleus"/>
    <property type="evidence" value="ECO:0007669"/>
    <property type="project" value="UniProtKB-SubCell"/>
</dbReference>
<evidence type="ECO:0000259" key="8">
    <source>
        <dbReference type="Pfam" id="PF13359"/>
    </source>
</evidence>
<evidence type="ECO:0000256" key="6">
    <source>
        <dbReference type="ARBA" id="ARBA00022801"/>
    </source>
</evidence>
<evidence type="ECO:0000256" key="4">
    <source>
        <dbReference type="ARBA" id="ARBA00022722"/>
    </source>
</evidence>
<keyword evidence="5" id="KW-0479">Metal-binding</keyword>
<sequence>MPMLAIDMIRPPNNFDDVPPHIRQNPKYWPYFKDCIGAIDEKYYLVDAGYPNMKGFLAPYKGERYHLSHFHRGSQPRGTQEIFNQAHSSLQSVIERTSGVWKARWGILEHIKFKSMGKQIVIVSATMALHNFIRTEDILDMEFQRFGTNDDYSLDEMNIGDLDNHTRMDDSEMGDIRDRIATELASR</sequence>
<feature type="domain" description="DDE Tnp4" evidence="8">
    <location>
        <begin position="41"/>
        <end position="131"/>
    </location>
</feature>
<keyword evidence="10" id="KW-1185">Reference proteome</keyword>
<evidence type="ECO:0000313" key="9">
    <source>
        <dbReference type="EMBL" id="KAK9285347.1"/>
    </source>
</evidence>
<dbReference type="GO" id="GO:0016787">
    <property type="term" value="F:hydrolase activity"/>
    <property type="evidence" value="ECO:0007669"/>
    <property type="project" value="UniProtKB-KW"/>
</dbReference>
<keyword evidence="4" id="KW-0540">Nuclease</keyword>
<comment type="similarity">
    <text evidence="3">Belongs to the HARBI1 family.</text>
</comment>
<comment type="cofactor">
    <cofactor evidence="1">
        <name>a divalent metal cation</name>
        <dbReference type="ChEBI" id="CHEBI:60240"/>
    </cofactor>
</comment>
<gene>
    <name evidence="9" type="ORF">L1049_024538</name>
</gene>
<dbReference type="Pfam" id="PF13359">
    <property type="entry name" value="DDE_Tnp_4"/>
    <property type="match status" value="1"/>
</dbReference>
<dbReference type="GO" id="GO:0046872">
    <property type="term" value="F:metal ion binding"/>
    <property type="evidence" value="ECO:0007669"/>
    <property type="project" value="UniProtKB-KW"/>
</dbReference>
<name>A0AAP0S152_LIQFO</name>
<dbReference type="AlphaFoldDB" id="A0AAP0S152"/>
<evidence type="ECO:0000256" key="2">
    <source>
        <dbReference type="ARBA" id="ARBA00004123"/>
    </source>
</evidence>
<organism evidence="9 10">
    <name type="scientific">Liquidambar formosana</name>
    <name type="common">Formosan gum</name>
    <dbReference type="NCBI Taxonomy" id="63359"/>
    <lineage>
        <taxon>Eukaryota</taxon>
        <taxon>Viridiplantae</taxon>
        <taxon>Streptophyta</taxon>
        <taxon>Embryophyta</taxon>
        <taxon>Tracheophyta</taxon>
        <taxon>Spermatophyta</taxon>
        <taxon>Magnoliopsida</taxon>
        <taxon>eudicotyledons</taxon>
        <taxon>Gunneridae</taxon>
        <taxon>Pentapetalae</taxon>
        <taxon>Saxifragales</taxon>
        <taxon>Altingiaceae</taxon>
        <taxon>Liquidambar</taxon>
    </lineage>
</organism>
<reference evidence="9 10" key="1">
    <citation type="journal article" date="2024" name="Plant J.">
        <title>Genome sequences and population genomics reveal climatic adaptation and genomic divergence between two closely related sweetgum species.</title>
        <authorList>
            <person name="Xu W.Q."/>
            <person name="Ren C.Q."/>
            <person name="Zhang X.Y."/>
            <person name="Comes H.P."/>
            <person name="Liu X.H."/>
            <person name="Li Y.G."/>
            <person name="Kettle C.J."/>
            <person name="Jalonen R."/>
            <person name="Gaisberger H."/>
            <person name="Ma Y.Z."/>
            <person name="Qiu Y.X."/>
        </authorList>
    </citation>
    <scope>NUCLEOTIDE SEQUENCE [LARGE SCALE GENOMIC DNA]</scope>
    <source>
        <strain evidence="9">Hangzhou</strain>
    </source>
</reference>
<keyword evidence="7" id="KW-0539">Nucleus</keyword>
<evidence type="ECO:0000256" key="3">
    <source>
        <dbReference type="ARBA" id="ARBA00006958"/>
    </source>
</evidence>
<dbReference type="InterPro" id="IPR045249">
    <property type="entry name" value="HARBI1-like"/>
</dbReference>
<proteinExistence type="inferred from homology"/>
<evidence type="ECO:0000256" key="1">
    <source>
        <dbReference type="ARBA" id="ARBA00001968"/>
    </source>
</evidence>
<dbReference type="GO" id="GO:0004518">
    <property type="term" value="F:nuclease activity"/>
    <property type="evidence" value="ECO:0007669"/>
    <property type="project" value="UniProtKB-KW"/>
</dbReference>
<evidence type="ECO:0000256" key="5">
    <source>
        <dbReference type="ARBA" id="ARBA00022723"/>
    </source>
</evidence>
<accession>A0AAP0S152</accession>
<keyword evidence="6" id="KW-0378">Hydrolase</keyword>
<dbReference type="EMBL" id="JBBPBK010000005">
    <property type="protein sequence ID" value="KAK9285347.1"/>
    <property type="molecule type" value="Genomic_DNA"/>
</dbReference>
<evidence type="ECO:0000256" key="7">
    <source>
        <dbReference type="ARBA" id="ARBA00023242"/>
    </source>
</evidence>
<dbReference type="InterPro" id="IPR027806">
    <property type="entry name" value="HARBI1_dom"/>
</dbReference>
<dbReference type="PANTHER" id="PTHR22930:SF221">
    <property type="entry name" value="NUCLEASE HARBI1"/>
    <property type="match status" value="1"/>
</dbReference>
<protein>
    <recommendedName>
        <fullName evidence="8">DDE Tnp4 domain-containing protein</fullName>
    </recommendedName>
</protein>